<accession>A0AAX1N3M7</accession>
<dbReference type="KEGG" id="fya:KMW28_00430"/>
<keyword evidence="2" id="KW-1185">Reference proteome</keyword>
<protein>
    <submittedName>
        <fullName evidence="1">Uncharacterized protein</fullName>
    </submittedName>
</protein>
<dbReference type="AlphaFoldDB" id="A0AAX1N3M7"/>
<organism evidence="1 2">
    <name type="scientific">Flammeovirga yaeyamensis</name>
    <dbReference type="NCBI Taxonomy" id="367791"/>
    <lineage>
        <taxon>Bacteria</taxon>
        <taxon>Pseudomonadati</taxon>
        <taxon>Bacteroidota</taxon>
        <taxon>Cytophagia</taxon>
        <taxon>Cytophagales</taxon>
        <taxon>Flammeovirgaceae</taxon>
        <taxon>Flammeovirga</taxon>
    </lineage>
</organism>
<evidence type="ECO:0000313" key="1">
    <source>
        <dbReference type="EMBL" id="QWG02086.1"/>
    </source>
</evidence>
<gene>
    <name evidence="1" type="ORF">KMW28_00430</name>
</gene>
<proteinExistence type="predicted"/>
<dbReference type="EMBL" id="CP076132">
    <property type="protein sequence ID" value="QWG02086.1"/>
    <property type="molecule type" value="Genomic_DNA"/>
</dbReference>
<name>A0AAX1N3M7_9BACT</name>
<evidence type="ECO:0000313" key="2">
    <source>
        <dbReference type="Proteomes" id="UP000678679"/>
    </source>
</evidence>
<sequence>MMDEEFEQLENDWNRLKIVLTQVIGKAPSDLNSILFMIGVQELGKGPKPYSKEEKQDLIHIATCKVLSFSGFYSLEGLDKEGWPHWKLEKKIPSMDLAAQEKMMKLHILQYFKEETDLLD</sequence>
<dbReference type="Proteomes" id="UP000678679">
    <property type="component" value="Chromosome 1"/>
</dbReference>
<reference evidence="1 2" key="1">
    <citation type="submission" date="2021-05" db="EMBL/GenBank/DDBJ databases">
        <title>Comparative genomic studies on the polysaccharide-degrading batcterial strains of the Flammeovirga genus.</title>
        <authorList>
            <person name="Zewei F."/>
            <person name="Zheng Z."/>
            <person name="Yu L."/>
            <person name="Ruyue G."/>
            <person name="Yanhong M."/>
            <person name="Yuanyuan C."/>
            <person name="Jingyan G."/>
            <person name="Wenjun H."/>
        </authorList>
    </citation>
    <scope>NUCLEOTIDE SEQUENCE [LARGE SCALE GENOMIC DNA]</scope>
    <source>
        <strain evidence="1 2">NBRC:100898</strain>
    </source>
</reference>